<evidence type="ECO:0000313" key="3">
    <source>
        <dbReference type="Proteomes" id="UP000826195"/>
    </source>
</evidence>
<name>A0AAV7IRK0_COTGL</name>
<accession>A0AAV7IRK0</accession>
<evidence type="ECO:0008006" key="4">
    <source>
        <dbReference type="Google" id="ProtNLM"/>
    </source>
</evidence>
<gene>
    <name evidence="2" type="ORF">KQX54_020087</name>
</gene>
<dbReference type="InterPro" id="IPR013083">
    <property type="entry name" value="Znf_RING/FYVE/PHD"/>
</dbReference>
<keyword evidence="3" id="KW-1185">Reference proteome</keyword>
<evidence type="ECO:0000313" key="2">
    <source>
        <dbReference type="EMBL" id="KAH0555551.1"/>
    </source>
</evidence>
<dbReference type="AlphaFoldDB" id="A0AAV7IRK0"/>
<feature type="region of interest" description="Disordered" evidence="1">
    <location>
        <begin position="1"/>
        <end position="21"/>
    </location>
</feature>
<dbReference type="EMBL" id="JAHXZJ010001119">
    <property type="protein sequence ID" value="KAH0555551.1"/>
    <property type="molecule type" value="Genomic_DNA"/>
</dbReference>
<feature type="non-terminal residue" evidence="2">
    <location>
        <position position="113"/>
    </location>
</feature>
<organism evidence="2 3">
    <name type="scientific">Cotesia glomerata</name>
    <name type="common">Lepidopteran parasitic wasp</name>
    <name type="synonym">Apanteles glomeratus</name>
    <dbReference type="NCBI Taxonomy" id="32391"/>
    <lineage>
        <taxon>Eukaryota</taxon>
        <taxon>Metazoa</taxon>
        <taxon>Ecdysozoa</taxon>
        <taxon>Arthropoda</taxon>
        <taxon>Hexapoda</taxon>
        <taxon>Insecta</taxon>
        <taxon>Pterygota</taxon>
        <taxon>Neoptera</taxon>
        <taxon>Endopterygota</taxon>
        <taxon>Hymenoptera</taxon>
        <taxon>Apocrita</taxon>
        <taxon>Ichneumonoidea</taxon>
        <taxon>Braconidae</taxon>
        <taxon>Microgastrinae</taxon>
        <taxon>Cotesia</taxon>
    </lineage>
</organism>
<evidence type="ECO:0000256" key="1">
    <source>
        <dbReference type="SAM" id="MobiDB-lite"/>
    </source>
</evidence>
<protein>
    <recommendedName>
        <fullName evidence="4">RING-type domain-containing protein</fullName>
    </recommendedName>
</protein>
<reference evidence="2 3" key="1">
    <citation type="journal article" date="2021" name="J. Hered.">
        <title>A chromosome-level genome assembly of the parasitoid wasp, Cotesia glomerata (Hymenoptera: Braconidae).</title>
        <authorList>
            <person name="Pinto B.J."/>
            <person name="Weis J.J."/>
            <person name="Gamble T."/>
            <person name="Ode P.J."/>
            <person name="Paul R."/>
            <person name="Zaspel J.M."/>
        </authorList>
    </citation>
    <scope>NUCLEOTIDE SEQUENCE [LARGE SCALE GENOMIC DNA]</scope>
    <source>
        <strain evidence="2">CgM1</strain>
    </source>
</reference>
<proteinExistence type="predicted"/>
<dbReference type="Gene3D" id="3.30.40.10">
    <property type="entry name" value="Zinc/RING finger domain, C3HC4 (zinc finger)"/>
    <property type="match status" value="1"/>
</dbReference>
<sequence length="113" mass="12305">MLELEKITQLTDDTDNTREAESEDVAVCVQPEEVAGVQPEQAADAQPKEVTVVQDYLISADIIVISEENENPASSFLNEDGASILCVACFATETQYMLSPCGHTILCKHCTIK</sequence>
<dbReference type="Proteomes" id="UP000826195">
    <property type="component" value="Unassembled WGS sequence"/>
</dbReference>
<dbReference type="Pfam" id="PF13920">
    <property type="entry name" value="zf-C3HC4_3"/>
    <property type="match status" value="1"/>
</dbReference>
<comment type="caution">
    <text evidence="2">The sequence shown here is derived from an EMBL/GenBank/DDBJ whole genome shotgun (WGS) entry which is preliminary data.</text>
</comment>